<gene>
    <name evidence="10" type="ORF">A4S15_10185</name>
</gene>
<comment type="subcellular location">
    <subcellularLocation>
        <location evidence="1">Membrane</location>
        <topology evidence="1">Multi-pass membrane protein</topology>
    </subcellularLocation>
</comment>
<dbReference type="InterPro" id="IPR003362">
    <property type="entry name" value="Bact_transf"/>
</dbReference>
<dbReference type="Pfam" id="PF13727">
    <property type="entry name" value="CoA_binding_3"/>
    <property type="match status" value="1"/>
</dbReference>
<keyword evidence="5 8" id="KW-1133">Transmembrane helix</keyword>
<dbReference type="Proteomes" id="UP000192872">
    <property type="component" value="Unassembled WGS sequence"/>
</dbReference>
<name>A0A1W9HWY1_9HYPH</name>
<evidence type="ECO:0000259" key="9">
    <source>
        <dbReference type="Pfam" id="PF02397"/>
    </source>
</evidence>
<feature type="transmembrane region" description="Helical" evidence="8">
    <location>
        <begin position="288"/>
        <end position="312"/>
    </location>
</feature>
<dbReference type="GO" id="GO:0000271">
    <property type="term" value="P:polysaccharide biosynthetic process"/>
    <property type="evidence" value="ECO:0007669"/>
    <property type="project" value="UniProtKB-KW"/>
</dbReference>
<dbReference type="NCBIfam" id="TIGR03025">
    <property type="entry name" value="EPS_sugtrans"/>
    <property type="match status" value="1"/>
</dbReference>
<proteinExistence type="inferred from homology"/>
<dbReference type="InterPro" id="IPR017473">
    <property type="entry name" value="Undecaprenyl-P_gluc_Ptfrase"/>
</dbReference>
<feature type="transmembrane region" description="Helical" evidence="8">
    <location>
        <begin position="62"/>
        <end position="78"/>
    </location>
</feature>
<comment type="caution">
    <text evidence="10">The sequence shown here is derived from an EMBL/GenBank/DDBJ whole genome shotgun (WGS) entry which is preliminary data.</text>
</comment>
<organism evidence="10 11">
    <name type="scientific">Candidatus Raskinella chloraquaticus</name>
    <dbReference type="NCBI Taxonomy" id="1951219"/>
    <lineage>
        <taxon>Bacteria</taxon>
        <taxon>Pseudomonadati</taxon>
        <taxon>Pseudomonadota</taxon>
        <taxon>Alphaproteobacteria</taxon>
        <taxon>Hyphomicrobiales</taxon>
        <taxon>Phreatobacteraceae</taxon>
        <taxon>Candidatus Raskinella</taxon>
    </lineage>
</organism>
<keyword evidence="4 8" id="KW-0812">Transmembrane</keyword>
<keyword evidence="6 8" id="KW-0472">Membrane</keyword>
<evidence type="ECO:0000256" key="3">
    <source>
        <dbReference type="ARBA" id="ARBA00022679"/>
    </source>
</evidence>
<evidence type="ECO:0000256" key="1">
    <source>
        <dbReference type="ARBA" id="ARBA00004141"/>
    </source>
</evidence>
<dbReference type="PANTHER" id="PTHR30576">
    <property type="entry name" value="COLANIC BIOSYNTHESIS UDP-GLUCOSE LIPID CARRIER TRANSFERASE"/>
    <property type="match status" value="1"/>
</dbReference>
<dbReference type="EMBL" id="LWDL01000017">
    <property type="protein sequence ID" value="OQW51832.1"/>
    <property type="molecule type" value="Genomic_DNA"/>
</dbReference>
<dbReference type="GO" id="GO:0009242">
    <property type="term" value="P:colanic acid biosynthetic process"/>
    <property type="evidence" value="ECO:0007669"/>
    <property type="project" value="TreeGrafter"/>
</dbReference>
<protein>
    <recommendedName>
        <fullName evidence="9">Bacterial sugar transferase domain-containing protein</fullName>
    </recommendedName>
</protein>
<evidence type="ECO:0000256" key="8">
    <source>
        <dbReference type="SAM" id="Phobius"/>
    </source>
</evidence>
<evidence type="ECO:0000256" key="5">
    <source>
        <dbReference type="ARBA" id="ARBA00022989"/>
    </source>
</evidence>
<dbReference type="AlphaFoldDB" id="A0A1W9HWY1"/>
<feature type="transmembrane region" description="Helical" evidence="8">
    <location>
        <begin position="99"/>
        <end position="116"/>
    </location>
</feature>
<accession>A0A1W9HWY1</accession>
<dbReference type="RefSeq" id="WP_376802164.1">
    <property type="nucleotide sequence ID" value="NZ_DBNB01000034.1"/>
</dbReference>
<dbReference type="GO" id="GO:0016020">
    <property type="term" value="C:membrane"/>
    <property type="evidence" value="ECO:0007669"/>
    <property type="project" value="UniProtKB-SubCell"/>
</dbReference>
<evidence type="ECO:0000313" key="10">
    <source>
        <dbReference type="EMBL" id="OQW51832.1"/>
    </source>
</evidence>
<feature type="transmembrane region" description="Helical" evidence="8">
    <location>
        <begin position="23"/>
        <end position="50"/>
    </location>
</feature>
<dbReference type="PANTHER" id="PTHR30576:SF21">
    <property type="entry name" value="UDP-GLUCOSE:UNDECAPRENYL-PHOSPHATE GLUCOSE-1-PHOSPHATE TRANSFERASE"/>
    <property type="match status" value="1"/>
</dbReference>
<evidence type="ECO:0000256" key="2">
    <source>
        <dbReference type="ARBA" id="ARBA00006464"/>
    </source>
</evidence>
<keyword evidence="7" id="KW-0270">Exopolysaccharide synthesis</keyword>
<dbReference type="GO" id="GO:0089702">
    <property type="term" value="F:undecaprenyl-phosphate glucose phosphotransferase activity"/>
    <property type="evidence" value="ECO:0007669"/>
    <property type="project" value="TreeGrafter"/>
</dbReference>
<keyword evidence="3" id="KW-0808">Transferase</keyword>
<dbReference type="STRING" id="1827387.A4S15_10185"/>
<evidence type="ECO:0000256" key="7">
    <source>
        <dbReference type="ARBA" id="ARBA00023169"/>
    </source>
</evidence>
<reference evidence="10 11" key="1">
    <citation type="journal article" date="2017" name="Water Res.">
        <title>Comammox in drinking water systems.</title>
        <authorList>
            <person name="Wang Y."/>
            <person name="Ma L."/>
            <person name="Mao Y."/>
            <person name="Jiang X."/>
            <person name="Xia Y."/>
            <person name="Yu K."/>
            <person name="Li B."/>
            <person name="Zhang T."/>
        </authorList>
    </citation>
    <scope>NUCLEOTIDE SEQUENCE [LARGE SCALE GENOMIC DNA]</scope>
    <source>
        <strain evidence="10">SG_bin8</strain>
    </source>
</reference>
<evidence type="ECO:0000313" key="11">
    <source>
        <dbReference type="Proteomes" id="UP000192872"/>
    </source>
</evidence>
<evidence type="ECO:0000256" key="6">
    <source>
        <dbReference type="ARBA" id="ARBA00023136"/>
    </source>
</evidence>
<feature type="transmembrane region" description="Helical" evidence="8">
    <location>
        <begin position="122"/>
        <end position="145"/>
    </location>
</feature>
<evidence type="ECO:0000256" key="4">
    <source>
        <dbReference type="ARBA" id="ARBA00022692"/>
    </source>
</evidence>
<dbReference type="NCBIfam" id="TIGR03023">
    <property type="entry name" value="WcaJ_sugtrans"/>
    <property type="match status" value="1"/>
</dbReference>
<comment type="similarity">
    <text evidence="2">Belongs to the bacterial sugar transferase family.</text>
</comment>
<sequence>MSLSDERANDLFMVEPLPSAERGIFSVFALLCDTAVIVLTALLTGLAYHATIYGSLGPLSKPLAYGIIIAVTYALLKLSRGDYGMARYALARRGAERDLLTWTTAFVCVLCISFLAKTSELYSRGAIVVFFGAGLLALPALRLALGGLSRALLSDGRMVTRRTFLVGSERDVLAFHRRFRANCPGLELVGSAFVHADSHELDSELSKAVAKARVLTPDDIIIAVPWADHRLVEHCIDAFMTIPAAIHLAPERILDRFDDMAVAKLGPLSSLQITRPPHHASERLAKRLFDIVAATAGIIILAPLLAVVAVLIKLDSPGPVLFFQNRFGFNQKTFRIFKFRTMTTLDDGQTIRQATRDDQRVTRIGRLLRRYSIDELPQLFNVLIGDMSIVGPRPHAVAHNHAFERRISLYARRHNVKPGITGWAQVNGLRGETDTDDKMRRRVEHDLHYIDNWSLLFDLRICVMTLISPSTFKNAY</sequence>
<dbReference type="Pfam" id="PF02397">
    <property type="entry name" value="Bac_transf"/>
    <property type="match status" value="1"/>
</dbReference>
<dbReference type="InterPro" id="IPR017475">
    <property type="entry name" value="EPS_sugar_tfrase"/>
</dbReference>
<feature type="domain" description="Bacterial sugar transferase" evidence="9">
    <location>
        <begin position="286"/>
        <end position="467"/>
    </location>
</feature>